<evidence type="ECO:0000256" key="6">
    <source>
        <dbReference type="ARBA" id="ARBA00022833"/>
    </source>
</evidence>
<dbReference type="GO" id="GO:0009897">
    <property type="term" value="C:external side of plasma membrane"/>
    <property type="evidence" value="ECO:0007669"/>
    <property type="project" value="TreeGrafter"/>
</dbReference>
<dbReference type="Pfam" id="PF00962">
    <property type="entry name" value="A_deaminase"/>
    <property type="match status" value="1"/>
</dbReference>
<evidence type="ECO:0000256" key="1">
    <source>
        <dbReference type="ARBA" id="ARBA00001947"/>
    </source>
</evidence>
<dbReference type="PANTHER" id="PTHR11409">
    <property type="entry name" value="ADENOSINE DEAMINASE"/>
    <property type="match status" value="1"/>
</dbReference>
<dbReference type="InterPro" id="IPR032466">
    <property type="entry name" value="Metal_Hydrolase"/>
</dbReference>
<dbReference type="GO" id="GO:0046872">
    <property type="term" value="F:metal ion binding"/>
    <property type="evidence" value="ECO:0007669"/>
    <property type="project" value="UniProtKB-KW"/>
</dbReference>
<dbReference type="STRING" id="46835.A0A504Z3C3"/>
<feature type="domain" description="Adenosine deaminase" evidence="7">
    <location>
        <begin position="2"/>
        <end position="261"/>
    </location>
</feature>
<keyword evidence="5" id="KW-0378">Hydrolase</keyword>
<dbReference type="GO" id="GO:0005829">
    <property type="term" value="C:cytosol"/>
    <property type="evidence" value="ECO:0007669"/>
    <property type="project" value="TreeGrafter"/>
</dbReference>
<dbReference type="PANTHER" id="PTHR11409:SF43">
    <property type="entry name" value="ADENOSINE DEAMINASE"/>
    <property type="match status" value="1"/>
</dbReference>
<dbReference type="OrthoDB" id="272271at2759"/>
<dbReference type="GO" id="GO:0043103">
    <property type="term" value="P:hypoxanthine salvage"/>
    <property type="evidence" value="ECO:0007669"/>
    <property type="project" value="TreeGrafter"/>
</dbReference>
<dbReference type="SUPFAM" id="SSF51556">
    <property type="entry name" value="Metallo-dependent hydrolases"/>
    <property type="match status" value="1"/>
</dbReference>
<keyword evidence="6" id="KW-0862">Zinc</keyword>
<dbReference type="EMBL" id="SUNJ01003782">
    <property type="protein sequence ID" value="TPP64997.1"/>
    <property type="molecule type" value="Genomic_DNA"/>
</dbReference>
<comment type="cofactor">
    <cofactor evidence="1">
        <name>Zn(2+)</name>
        <dbReference type="ChEBI" id="CHEBI:29105"/>
    </cofactor>
</comment>
<name>A0A504Z3C3_FASGI</name>
<proteinExistence type="inferred from homology"/>
<dbReference type="EC" id="3.5.4.4" evidence="3"/>
<evidence type="ECO:0000256" key="5">
    <source>
        <dbReference type="ARBA" id="ARBA00022801"/>
    </source>
</evidence>
<dbReference type="GO" id="GO:0060169">
    <property type="term" value="P:negative regulation of adenosine receptor signaling pathway"/>
    <property type="evidence" value="ECO:0007669"/>
    <property type="project" value="TreeGrafter"/>
</dbReference>
<evidence type="ECO:0000256" key="4">
    <source>
        <dbReference type="ARBA" id="ARBA00022723"/>
    </source>
</evidence>
<dbReference type="Gene3D" id="3.20.20.140">
    <property type="entry name" value="Metal-dependent hydrolases"/>
    <property type="match status" value="1"/>
</dbReference>
<keyword evidence="9" id="KW-1185">Reference proteome</keyword>
<gene>
    <name evidence="8" type="ORF">FGIG_08104</name>
</gene>
<evidence type="ECO:0000256" key="3">
    <source>
        <dbReference type="ARBA" id="ARBA00012784"/>
    </source>
</evidence>
<evidence type="ECO:0000256" key="2">
    <source>
        <dbReference type="ARBA" id="ARBA00006676"/>
    </source>
</evidence>
<dbReference type="GO" id="GO:0006154">
    <property type="term" value="P:adenosine catabolic process"/>
    <property type="evidence" value="ECO:0007669"/>
    <property type="project" value="TreeGrafter"/>
</dbReference>
<evidence type="ECO:0000313" key="9">
    <source>
        <dbReference type="Proteomes" id="UP000316759"/>
    </source>
</evidence>
<reference evidence="8 9" key="1">
    <citation type="submission" date="2019-04" db="EMBL/GenBank/DDBJ databases">
        <title>Annotation for the trematode Fasciola gigantica.</title>
        <authorList>
            <person name="Choi Y.-J."/>
        </authorList>
    </citation>
    <scope>NUCLEOTIDE SEQUENCE [LARGE SCALE GENOMIC DNA]</scope>
    <source>
        <strain evidence="8">Uganda_cow_1</strain>
    </source>
</reference>
<dbReference type="GO" id="GO:0004000">
    <property type="term" value="F:adenosine deaminase activity"/>
    <property type="evidence" value="ECO:0007669"/>
    <property type="project" value="TreeGrafter"/>
</dbReference>
<organism evidence="8 9">
    <name type="scientific">Fasciola gigantica</name>
    <name type="common">Giant liver fluke</name>
    <dbReference type="NCBI Taxonomy" id="46835"/>
    <lineage>
        <taxon>Eukaryota</taxon>
        <taxon>Metazoa</taxon>
        <taxon>Spiralia</taxon>
        <taxon>Lophotrochozoa</taxon>
        <taxon>Platyhelminthes</taxon>
        <taxon>Trematoda</taxon>
        <taxon>Digenea</taxon>
        <taxon>Plagiorchiida</taxon>
        <taxon>Echinostomata</taxon>
        <taxon>Echinostomatoidea</taxon>
        <taxon>Fasciolidae</taxon>
        <taxon>Fasciola</taxon>
    </lineage>
</organism>
<sequence length="274" mass="30596">MQVAEECVEDCVLRSKLCYVELRFAPHLLTGPGLDSDAVTRAVLEAVKISSRRYGIQVRLLLCILRQKPETAEEVLELAIKYRDHGVVGIDVSGDDATWRDYGLSPKIIGVFKEAHKRHIHRTVHAGENSPAEAVLEAVSCLHAERIGHGYSVIRQPEIYEWLRNTPVHFEVCPTSSIMTGGVNLKSTGLHPVVQFAKDNVKYSINTDGPLLTGRWLQEEYQYCLSELGLTARDLEVTKLNAAKAAFLDEEENRIRLIEHIQSGMGSGRGFSTF</sequence>
<dbReference type="InterPro" id="IPR001365">
    <property type="entry name" value="A_deaminase_dom"/>
</dbReference>
<comment type="caution">
    <text evidence="8">The sequence shown here is derived from an EMBL/GenBank/DDBJ whole genome shotgun (WGS) entry which is preliminary data.</text>
</comment>
<accession>A0A504Z3C3</accession>
<dbReference type="AlphaFoldDB" id="A0A504Z3C3"/>
<evidence type="ECO:0000259" key="7">
    <source>
        <dbReference type="Pfam" id="PF00962"/>
    </source>
</evidence>
<dbReference type="GO" id="GO:0046103">
    <property type="term" value="P:inosine biosynthetic process"/>
    <property type="evidence" value="ECO:0007669"/>
    <property type="project" value="TreeGrafter"/>
</dbReference>
<keyword evidence="4" id="KW-0479">Metal-binding</keyword>
<evidence type="ECO:0000313" key="8">
    <source>
        <dbReference type="EMBL" id="TPP64997.1"/>
    </source>
</evidence>
<comment type="similarity">
    <text evidence="2">Belongs to the metallo-dependent hydrolases superfamily. Adenosine and AMP deaminases family.</text>
</comment>
<dbReference type="Proteomes" id="UP000316759">
    <property type="component" value="Unassembled WGS sequence"/>
</dbReference>
<protein>
    <recommendedName>
        <fullName evidence="3">adenosine deaminase</fullName>
        <ecNumber evidence="3">3.5.4.4</ecNumber>
    </recommendedName>
</protein>
<dbReference type="InterPro" id="IPR006330">
    <property type="entry name" value="Ado/ade_deaminase"/>
</dbReference>